<name>A0ABY6DFV7_9RHOB</name>
<keyword evidence="1" id="KW-0472">Membrane</keyword>
<dbReference type="Proteomes" id="UP001064087">
    <property type="component" value="Chromosome"/>
</dbReference>
<feature type="transmembrane region" description="Helical" evidence="1">
    <location>
        <begin position="61"/>
        <end position="88"/>
    </location>
</feature>
<evidence type="ECO:0000313" key="2">
    <source>
        <dbReference type="EMBL" id="UXX84998.1"/>
    </source>
</evidence>
<keyword evidence="3" id="KW-1185">Reference proteome</keyword>
<feature type="transmembrane region" description="Helical" evidence="1">
    <location>
        <begin position="12"/>
        <end position="29"/>
    </location>
</feature>
<dbReference type="EMBL" id="CP106738">
    <property type="protein sequence ID" value="UXX84998.1"/>
    <property type="molecule type" value="Genomic_DNA"/>
</dbReference>
<reference evidence="2" key="1">
    <citation type="submission" date="2022-10" db="EMBL/GenBank/DDBJ databases">
        <title>Roseovarius pelagicus sp. nov., isolated from Arctic seawater.</title>
        <authorList>
            <person name="Hong Y.W."/>
            <person name="Hwang C.Y."/>
        </authorList>
    </citation>
    <scope>NUCLEOTIDE SEQUENCE</scope>
    <source>
        <strain evidence="2">HL-MP18</strain>
    </source>
</reference>
<organism evidence="2 3">
    <name type="scientific">Roseovarius pelagicus</name>
    <dbReference type="NCBI Taxonomy" id="2980108"/>
    <lineage>
        <taxon>Bacteria</taxon>
        <taxon>Pseudomonadati</taxon>
        <taxon>Pseudomonadota</taxon>
        <taxon>Alphaproteobacteria</taxon>
        <taxon>Rhodobacterales</taxon>
        <taxon>Roseobacteraceae</taxon>
        <taxon>Roseovarius</taxon>
    </lineage>
</organism>
<feature type="transmembrane region" description="Helical" evidence="1">
    <location>
        <begin position="144"/>
        <end position="164"/>
    </location>
</feature>
<keyword evidence="1" id="KW-1133">Transmembrane helix</keyword>
<gene>
    <name evidence="2" type="ORF">N7U68_10300</name>
</gene>
<keyword evidence="1" id="KW-0812">Transmembrane</keyword>
<protein>
    <submittedName>
        <fullName evidence="2">Rod shape-determining protein MreD</fullName>
    </submittedName>
</protein>
<feature type="transmembrane region" description="Helical" evidence="1">
    <location>
        <begin position="109"/>
        <end position="132"/>
    </location>
</feature>
<dbReference type="RefSeq" id="WP_263049049.1">
    <property type="nucleotide sequence ID" value="NZ_CP106738.1"/>
</dbReference>
<proteinExistence type="predicted"/>
<evidence type="ECO:0000256" key="1">
    <source>
        <dbReference type="SAM" id="Phobius"/>
    </source>
</evidence>
<accession>A0ABY6DFV7</accession>
<evidence type="ECO:0000313" key="3">
    <source>
        <dbReference type="Proteomes" id="UP001064087"/>
    </source>
</evidence>
<sequence length="179" mass="19779">MAELTQARLWSMRALFAALCLTVIFWRLLPINFLPRGWAGPDLILTLGCAWVLRRPEYAPAFLIAVMVLLADFLFQRPPGLWAALALMGTETLKSRAPGLRDMGFGPEWLTVSIILVMLTLAERLTLAILLVDQAPLGLSLMQLIGTILAYPLVVLASSLLLGVRKIKPGELDSMRQRA</sequence>